<keyword evidence="1" id="KW-0812">Transmembrane</keyword>
<evidence type="ECO:0008006" key="4">
    <source>
        <dbReference type="Google" id="ProtNLM"/>
    </source>
</evidence>
<dbReference type="EMBL" id="FNIT01000018">
    <property type="protein sequence ID" value="SDO89036.1"/>
    <property type="molecule type" value="Genomic_DNA"/>
</dbReference>
<evidence type="ECO:0000256" key="1">
    <source>
        <dbReference type="SAM" id="Phobius"/>
    </source>
</evidence>
<dbReference type="STRING" id="1166073.SAMN05192530_11827"/>
<sequence>MAADERRTRPVTRFSALRYRSICCVLSLVAAALLFGAATIGKPFALALIGPGSLLGLGAMMVIGRLGLLPWLEDLSGLEGPSIYGLVSMLMGVVFWWGLILFAMLRRRRRLLLTPAASAGQA</sequence>
<reference evidence="2 3" key="1">
    <citation type="submission" date="2016-10" db="EMBL/GenBank/DDBJ databases">
        <authorList>
            <person name="de Groot N.N."/>
        </authorList>
    </citation>
    <scope>NUCLEOTIDE SEQUENCE [LARGE SCALE GENOMIC DNA]</scope>
    <source>
        <strain evidence="3">L7-484,KACC 16230,DSM 25025</strain>
    </source>
</reference>
<gene>
    <name evidence="2" type="ORF">SAMN05192530_11827</name>
</gene>
<dbReference type="Proteomes" id="UP000198793">
    <property type="component" value="Unassembled WGS sequence"/>
</dbReference>
<feature type="transmembrane region" description="Helical" evidence="1">
    <location>
        <begin position="17"/>
        <end position="37"/>
    </location>
</feature>
<feature type="transmembrane region" description="Helical" evidence="1">
    <location>
        <begin position="83"/>
        <end position="105"/>
    </location>
</feature>
<dbReference type="AlphaFoldDB" id="A0A1H0N953"/>
<keyword evidence="1" id="KW-0472">Membrane</keyword>
<evidence type="ECO:0000313" key="3">
    <source>
        <dbReference type="Proteomes" id="UP000198793"/>
    </source>
</evidence>
<accession>A0A1H0N953</accession>
<keyword evidence="3" id="KW-1185">Reference proteome</keyword>
<proteinExistence type="predicted"/>
<feature type="transmembrane region" description="Helical" evidence="1">
    <location>
        <begin position="44"/>
        <end position="63"/>
    </location>
</feature>
<keyword evidence="1" id="KW-1133">Transmembrane helix</keyword>
<name>A0A1H0N953_9HYPH</name>
<evidence type="ECO:0000313" key="2">
    <source>
        <dbReference type="EMBL" id="SDO89036.1"/>
    </source>
</evidence>
<organism evidence="2 3">
    <name type="scientific">Aureimonas jatrophae</name>
    <dbReference type="NCBI Taxonomy" id="1166073"/>
    <lineage>
        <taxon>Bacteria</taxon>
        <taxon>Pseudomonadati</taxon>
        <taxon>Pseudomonadota</taxon>
        <taxon>Alphaproteobacteria</taxon>
        <taxon>Hyphomicrobiales</taxon>
        <taxon>Aurantimonadaceae</taxon>
        <taxon>Aureimonas</taxon>
    </lineage>
</organism>
<protein>
    <recommendedName>
        <fullName evidence="4">Transmembrane protein</fullName>
    </recommendedName>
</protein>